<sequence>MEGNSIEDQSTGFNRNPSIRDTNWCNRCMDRIIGGKVKVYVPCLHHMCFECVKECHKDSPRSADGDSDCPICQETNTDNDQSPTDLPLIEPNVALPITGPLYSKKKSTRMFNQPTKFQTDVRLLNINSDYESDPSVVYSNLVAENKDITNGRKPENWIMMDDVDGALTNGSSPQVPVSEYNISWCGVCLEKLDGKRYIEEPLCGHIICHKCLKQHQKGIGSNKSNKTCPQCNKENAGSVPPSSGYHIPSALTTTSDVTQHTTKSNSNESSLSSRTTQRSTSTVEEQNWTRSVATGLIKPNKLANEILRQKSSSKDNLKYDSEESMETVEQDSAQGYMDYELHLLQGQKEPLVTYGDPSNSYKNSLRTMNPMYDNIEDDYASRSSMNASDETEIQYGKLLCQIPAVSDYERKYDTINPVSYLSDITFISDSELAVVDHSNKMVRLFYAITFHDSNGNAFQKWNPRLYTMRPNRANSQFLNPVRITNIPSSKSSIRTTVNHCAKAAKIVVADESGKSIQFFDTNVSRAMESIKLDYAPMGIAYNASLNRLIILDKNNGKVQVHDIESEKQVTTIDQHRGELLFDDPSYVACGANGSIIVIEEHQNSGIKILDHDGNFRSHVGREGKNPGEFSTPQGVCTDNIGNIYVADMGNDRIQKFDKDGGFLGVVLDSNDGIKNPMGICVNGSNKMAVTQSQSDIICIYDIN</sequence>
<dbReference type="InterPro" id="IPR050952">
    <property type="entry name" value="TRIM-NHL_E3_ligases"/>
</dbReference>
<reference evidence="9" key="1">
    <citation type="submission" date="2022-03" db="EMBL/GenBank/DDBJ databases">
        <authorList>
            <person name="Martin C."/>
        </authorList>
    </citation>
    <scope>NUCLEOTIDE SEQUENCE</scope>
</reference>
<keyword evidence="10" id="KW-1185">Reference proteome</keyword>
<dbReference type="CDD" id="cd05819">
    <property type="entry name" value="NHL"/>
    <property type="match status" value="1"/>
</dbReference>
<dbReference type="InterPro" id="IPR017907">
    <property type="entry name" value="Znf_RING_CS"/>
</dbReference>
<dbReference type="InterPro" id="IPR001258">
    <property type="entry name" value="NHL_repeat"/>
</dbReference>
<dbReference type="PROSITE" id="PS00518">
    <property type="entry name" value="ZF_RING_1"/>
    <property type="match status" value="2"/>
</dbReference>
<feature type="repeat" description="NHL" evidence="6">
    <location>
        <begin position="619"/>
        <end position="659"/>
    </location>
</feature>
<evidence type="ECO:0000256" key="2">
    <source>
        <dbReference type="ARBA" id="ARBA00022737"/>
    </source>
</evidence>
<protein>
    <recommendedName>
        <fullName evidence="8">RING-type domain-containing protein</fullName>
    </recommendedName>
</protein>
<keyword evidence="4" id="KW-0862">Zinc</keyword>
<gene>
    <name evidence="9" type="ORF">OFUS_LOCUS21947</name>
</gene>
<feature type="region of interest" description="Disordered" evidence="7">
    <location>
        <begin position="218"/>
        <end position="287"/>
    </location>
</feature>
<dbReference type="GO" id="GO:0008270">
    <property type="term" value="F:zinc ion binding"/>
    <property type="evidence" value="ECO:0007669"/>
    <property type="project" value="UniProtKB-KW"/>
</dbReference>
<keyword evidence="3 5" id="KW-0863">Zinc-finger</keyword>
<dbReference type="OrthoDB" id="10039644at2759"/>
<organism evidence="9 10">
    <name type="scientific">Owenia fusiformis</name>
    <name type="common">Polychaete worm</name>
    <dbReference type="NCBI Taxonomy" id="6347"/>
    <lineage>
        <taxon>Eukaryota</taxon>
        <taxon>Metazoa</taxon>
        <taxon>Spiralia</taxon>
        <taxon>Lophotrochozoa</taxon>
        <taxon>Annelida</taxon>
        <taxon>Polychaeta</taxon>
        <taxon>Sedentaria</taxon>
        <taxon>Canalipalpata</taxon>
        <taxon>Sabellida</taxon>
        <taxon>Oweniida</taxon>
        <taxon>Oweniidae</taxon>
        <taxon>Owenia</taxon>
    </lineage>
</organism>
<dbReference type="SUPFAM" id="SSF63825">
    <property type="entry name" value="YWTD domain"/>
    <property type="match status" value="1"/>
</dbReference>
<dbReference type="GO" id="GO:0043161">
    <property type="term" value="P:proteasome-mediated ubiquitin-dependent protein catabolic process"/>
    <property type="evidence" value="ECO:0007669"/>
    <property type="project" value="TreeGrafter"/>
</dbReference>
<evidence type="ECO:0000256" key="1">
    <source>
        <dbReference type="ARBA" id="ARBA00022723"/>
    </source>
</evidence>
<feature type="domain" description="RING-type" evidence="8">
    <location>
        <begin position="185"/>
        <end position="232"/>
    </location>
</feature>
<dbReference type="CDD" id="cd16449">
    <property type="entry name" value="RING-HC"/>
    <property type="match status" value="1"/>
</dbReference>
<evidence type="ECO:0000256" key="3">
    <source>
        <dbReference type="ARBA" id="ARBA00022771"/>
    </source>
</evidence>
<dbReference type="Gene3D" id="3.30.40.10">
    <property type="entry name" value="Zinc/RING finger domain, C3HC4 (zinc finger)"/>
    <property type="match status" value="2"/>
</dbReference>
<name>A0A8S4PUK5_OWEFU</name>
<dbReference type="PANTHER" id="PTHR24104:SF25">
    <property type="entry name" value="PROTEIN LIN-41"/>
    <property type="match status" value="1"/>
</dbReference>
<evidence type="ECO:0000259" key="8">
    <source>
        <dbReference type="PROSITE" id="PS50089"/>
    </source>
</evidence>
<dbReference type="SMART" id="SM00184">
    <property type="entry name" value="RING"/>
    <property type="match status" value="2"/>
</dbReference>
<dbReference type="InterPro" id="IPR027370">
    <property type="entry name" value="Znf-RING_euk"/>
</dbReference>
<dbReference type="PROSITE" id="PS50089">
    <property type="entry name" value="ZF_RING_2"/>
    <property type="match status" value="2"/>
</dbReference>
<dbReference type="PANTHER" id="PTHR24104">
    <property type="entry name" value="E3 UBIQUITIN-PROTEIN LIGASE NHLRC1-RELATED"/>
    <property type="match status" value="1"/>
</dbReference>
<feature type="compositionally biased region" description="Polar residues" evidence="7">
    <location>
        <begin position="219"/>
        <end position="235"/>
    </location>
</feature>
<dbReference type="InterPro" id="IPR001841">
    <property type="entry name" value="Znf_RING"/>
</dbReference>
<evidence type="ECO:0000313" key="9">
    <source>
        <dbReference type="EMBL" id="CAH1797712.1"/>
    </source>
</evidence>
<dbReference type="EMBL" id="CAIIXF020000010">
    <property type="protein sequence ID" value="CAH1797712.1"/>
    <property type="molecule type" value="Genomic_DNA"/>
</dbReference>
<dbReference type="Proteomes" id="UP000749559">
    <property type="component" value="Unassembled WGS sequence"/>
</dbReference>
<accession>A0A8S4PUK5</accession>
<dbReference type="Gene3D" id="2.40.10.500">
    <property type="match status" value="1"/>
</dbReference>
<dbReference type="Gene3D" id="2.120.10.30">
    <property type="entry name" value="TolB, C-terminal domain"/>
    <property type="match status" value="1"/>
</dbReference>
<dbReference type="PROSITE" id="PS51125">
    <property type="entry name" value="NHL"/>
    <property type="match status" value="1"/>
</dbReference>
<dbReference type="Pfam" id="PF17170">
    <property type="entry name" value="DUF5128"/>
    <property type="match status" value="1"/>
</dbReference>
<dbReference type="GO" id="GO:0000209">
    <property type="term" value="P:protein polyubiquitination"/>
    <property type="evidence" value="ECO:0007669"/>
    <property type="project" value="TreeGrafter"/>
</dbReference>
<feature type="compositionally biased region" description="Low complexity" evidence="7">
    <location>
        <begin position="264"/>
        <end position="282"/>
    </location>
</feature>
<dbReference type="GO" id="GO:0061630">
    <property type="term" value="F:ubiquitin protein ligase activity"/>
    <property type="evidence" value="ECO:0007669"/>
    <property type="project" value="TreeGrafter"/>
</dbReference>
<dbReference type="InterPro" id="IPR011042">
    <property type="entry name" value="6-blade_b-propeller_TolB-like"/>
</dbReference>
<feature type="compositionally biased region" description="Polar residues" evidence="7">
    <location>
        <begin position="250"/>
        <end position="263"/>
    </location>
</feature>
<comment type="caution">
    <text evidence="9">The sequence shown here is derived from an EMBL/GenBank/DDBJ whole genome shotgun (WGS) entry which is preliminary data.</text>
</comment>
<dbReference type="InterPro" id="IPR013083">
    <property type="entry name" value="Znf_RING/FYVE/PHD"/>
</dbReference>
<dbReference type="SUPFAM" id="SSF57850">
    <property type="entry name" value="RING/U-box"/>
    <property type="match status" value="2"/>
</dbReference>
<evidence type="ECO:0000256" key="6">
    <source>
        <dbReference type="PROSITE-ProRule" id="PRU00504"/>
    </source>
</evidence>
<feature type="domain" description="RING-type" evidence="8">
    <location>
        <begin position="25"/>
        <end position="73"/>
    </location>
</feature>
<dbReference type="AlphaFoldDB" id="A0A8S4PUK5"/>
<keyword evidence="2" id="KW-0677">Repeat</keyword>
<dbReference type="Pfam" id="PF13445">
    <property type="entry name" value="zf-RING_UBOX"/>
    <property type="match status" value="1"/>
</dbReference>
<evidence type="ECO:0000256" key="7">
    <source>
        <dbReference type="SAM" id="MobiDB-lite"/>
    </source>
</evidence>
<evidence type="ECO:0000256" key="5">
    <source>
        <dbReference type="PROSITE-ProRule" id="PRU00175"/>
    </source>
</evidence>
<evidence type="ECO:0000256" key="4">
    <source>
        <dbReference type="ARBA" id="ARBA00022833"/>
    </source>
</evidence>
<keyword evidence="1" id="KW-0479">Metal-binding</keyword>
<evidence type="ECO:0000313" key="10">
    <source>
        <dbReference type="Proteomes" id="UP000749559"/>
    </source>
</evidence>
<proteinExistence type="predicted"/>